<evidence type="ECO:0000256" key="2">
    <source>
        <dbReference type="ARBA" id="ARBA00022670"/>
    </source>
</evidence>
<dbReference type="PRINTS" id="PR00704">
    <property type="entry name" value="CALPAIN"/>
</dbReference>
<evidence type="ECO:0000313" key="9">
    <source>
        <dbReference type="EMBL" id="TGZ80226.1"/>
    </source>
</evidence>
<dbReference type="PANTHER" id="PTHR10183:SF379">
    <property type="entry name" value="CALPAIN-5"/>
    <property type="match status" value="1"/>
</dbReference>
<feature type="active site" evidence="5 6">
    <location>
        <position position="137"/>
    </location>
</feature>
<sequence length="831" mass="94025">MAAQDLAEKYSSSHPASALQAAALRQKTAPSVVATASFDEAIKLCQTKVKKISAACRRDNLKYRDIHFDLSLDEYFCTHSLIQPNDSNDDDDDGASSSPEGLDAATVARVHEVFEDPVFFRDGATAGDIKQGEEGDCWFLAAIATATNIKGLLEKVCVARDEAVGVYGFVFLRDSVWVSVIVDDQLLLKHHSFDDASNEYKYYFSGKDAYDKVFNRGSSALLCAKCEDENETWLPLLEKAYAKAHGDYESIRGGFTGEAVEDLTGGVTSELFTADILDRDAFWSNELRHANENYLFAAWTPSTGHTASREGIIKSHAYSVLRTVEANGKRLVLCRNPWGKAEYTGPWSDGSKEWTPEWLSLLEHKFGDDGQFWMEYRDFLKVFKIIDRTRLFDESWRVTEMRWVPYNVPWGADYAKTRYRLTVTKPTEAVIVLSQLDTRYFRGLEGNYYFTLNFRVHKKGEEDYIIRSLRNVYMSRSVSATLQLEPGVYDIIFSVESLINPAKTNVEEAVSKYKNLARKKFRQVARNADLSFEKAGCLSPWRDADIEAANENDALEPVKELAMQYWKELYEQEEKAKKQKQKERKKKKVVEEEEAVEEKLGDEEEWEDADENDDGEGDDSDADEKADEGDDDDDDDDNEQEEEEEREEMEPKPAPKSKKPKDPPTKDTSKPKAPKDTTKPPATSAPHADTKPKPKDANTPAEPQPPAPHRPNILTQPWLKNLPPKLYGHLVRLAENHSWNARVCVGLKVYSKDEGLTVDVVEPGRPNSEEEGESGEVVVDWDDSTRDVKKVEGEEVRVGGGEKGDVKEEEEKEGKREEEDGKKVMPQEEMD</sequence>
<feature type="compositionally biased region" description="Acidic residues" evidence="7">
    <location>
        <begin position="769"/>
        <end position="782"/>
    </location>
</feature>
<feature type="domain" description="Calpain catalytic" evidence="8">
    <location>
        <begin position="109"/>
        <end position="392"/>
    </location>
</feature>
<accession>A0A4S2MUR3</accession>
<evidence type="ECO:0000256" key="5">
    <source>
        <dbReference type="PIRSR" id="PIRSR622684-1"/>
    </source>
</evidence>
<reference evidence="9 10" key="1">
    <citation type="submission" date="2019-04" db="EMBL/GenBank/DDBJ databases">
        <title>Comparative genomics and transcriptomics to analyze fruiting body development in filamentous ascomycetes.</title>
        <authorList>
            <consortium name="DOE Joint Genome Institute"/>
            <person name="Lutkenhaus R."/>
            <person name="Traeger S."/>
            <person name="Breuer J."/>
            <person name="Kuo A."/>
            <person name="Lipzen A."/>
            <person name="Pangilinan J."/>
            <person name="Dilworth D."/>
            <person name="Sandor L."/>
            <person name="Poggeler S."/>
            <person name="Barry K."/>
            <person name="Grigoriev I.V."/>
            <person name="Nowrousian M."/>
        </authorList>
    </citation>
    <scope>NUCLEOTIDE SEQUENCE [LARGE SCALE GENOMIC DNA]</scope>
    <source>
        <strain evidence="9 10">CBS 389.68</strain>
    </source>
</reference>
<organism evidence="9 10">
    <name type="scientific">Ascodesmis nigricans</name>
    <dbReference type="NCBI Taxonomy" id="341454"/>
    <lineage>
        <taxon>Eukaryota</taxon>
        <taxon>Fungi</taxon>
        <taxon>Dikarya</taxon>
        <taxon>Ascomycota</taxon>
        <taxon>Pezizomycotina</taxon>
        <taxon>Pezizomycetes</taxon>
        <taxon>Pezizales</taxon>
        <taxon>Ascodesmidaceae</taxon>
        <taxon>Ascodesmis</taxon>
    </lineage>
</organism>
<feature type="active site" evidence="5 6">
    <location>
        <position position="316"/>
    </location>
</feature>
<feature type="region of interest" description="Disordered" evidence="7">
    <location>
        <begin position="578"/>
        <end position="719"/>
    </location>
</feature>
<evidence type="ECO:0000256" key="1">
    <source>
        <dbReference type="ARBA" id="ARBA00007623"/>
    </source>
</evidence>
<proteinExistence type="inferred from homology"/>
<feature type="region of interest" description="Disordered" evidence="7">
    <location>
        <begin position="762"/>
        <end position="831"/>
    </location>
</feature>
<dbReference type="SMART" id="SM00230">
    <property type="entry name" value="CysPc"/>
    <property type="match status" value="1"/>
</dbReference>
<evidence type="ECO:0000256" key="6">
    <source>
        <dbReference type="PROSITE-ProRule" id="PRU00239"/>
    </source>
</evidence>
<evidence type="ECO:0000256" key="7">
    <source>
        <dbReference type="SAM" id="MobiDB-lite"/>
    </source>
</evidence>
<keyword evidence="4 6" id="KW-0788">Thiol protease</keyword>
<evidence type="ECO:0000256" key="3">
    <source>
        <dbReference type="ARBA" id="ARBA00022801"/>
    </source>
</evidence>
<dbReference type="Pfam" id="PF00648">
    <property type="entry name" value="Peptidase_C2"/>
    <property type="match status" value="1"/>
</dbReference>
<evidence type="ECO:0000313" key="10">
    <source>
        <dbReference type="Proteomes" id="UP000298138"/>
    </source>
</evidence>
<dbReference type="InterPro" id="IPR036213">
    <property type="entry name" value="Calpain_III_sf"/>
</dbReference>
<protein>
    <submittedName>
        <fullName evidence="9">Cysteine proteinase</fullName>
    </submittedName>
</protein>
<feature type="compositionally biased region" description="Basic and acidic residues" evidence="7">
    <location>
        <begin position="812"/>
        <end position="831"/>
    </location>
</feature>
<dbReference type="STRING" id="341454.A0A4S2MUR3"/>
<gene>
    <name evidence="9" type="ORF">EX30DRAFT_341783</name>
</gene>
<comment type="similarity">
    <text evidence="1">Belongs to the peptidase C2 family.</text>
</comment>
<dbReference type="AlphaFoldDB" id="A0A4S2MUR3"/>
<feature type="compositionally biased region" description="Acidic residues" evidence="7">
    <location>
        <begin position="591"/>
        <end position="648"/>
    </location>
</feature>
<dbReference type="InterPro" id="IPR001300">
    <property type="entry name" value="Peptidase_C2_calpain_cat"/>
</dbReference>
<dbReference type="CDD" id="cd00044">
    <property type="entry name" value="CysPc"/>
    <property type="match status" value="1"/>
</dbReference>
<dbReference type="OrthoDB" id="424753at2759"/>
<dbReference type="SUPFAM" id="SSF49758">
    <property type="entry name" value="Calpain large subunit, middle domain (domain III)"/>
    <property type="match status" value="1"/>
</dbReference>
<keyword evidence="10" id="KW-1185">Reference proteome</keyword>
<dbReference type="GO" id="GO:0004198">
    <property type="term" value="F:calcium-dependent cysteine-type endopeptidase activity"/>
    <property type="evidence" value="ECO:0007669"/>
    <property type="project" value="InterPro"/>
</dbReference>
<name>A0A4S2MUR3_9PEZI</name>
<keyword evidence="3 6" id="KW-0378">Hydrolase</keyword>
<dbReference type="Proteomes" id="UP000298138">
    <property type="component" value="Unassembled WGS sequence"/>
</dbReference>
<dbReference type="InterPro" id="IPR038765">
    <property type="entry name" value="Papain-like_cys_pep_sf"/>
</dbReference>
<feature type="active site" evidence="5 6">
    <location>
        <position position="336"/>
    </location>
</feature>
<dbReference type="GO" id="GO:0006508">
    <property type="term" value="P:proteolysis"/>
    <property type="evidence" value="ECO:0007669"/>
    <property type="project" value="UniProtKB-KW"/>
</dbReference>
<dbReference type="SUPFAM" id="SSF54001">
    <property type="entry name" value="Cysteine proteinases"/>
    <property type="match status" value="1"/>
</dbReference>
<dbReference type="InterPro" id="IPR022684">
    <property type="entry name" value="Calpain_cysteine_protease"/>
</dbReference>
<dbReference type="EMBL" id="ML220126">
    <property type="protein sequence ID" value="TGZ80226.1"/>
    <property type="molecule type" value="Genomic_DNA"/>
</dbReference>
<dbReference type="Gene3D" id="3.90.70.10">
    <property type="entry name" value="Cysteine proteinases"/>
    <property type="match status" value="1"/>
</dbReference>
<feature type="compositionally biased region" description="Basic and acidic residues" evidence="7">
    <location>
        <begin position="783"/>
        <end position="806"/>
    </location>
</feature>
<feature type="compositionally biased region" description="Basic and acidic residues" evidence="7">
    <location>
        <begin position="660"/>
        <end position="678"/>
    </location>
</feature>
<evidence type="ECO:0000259" key="8">
    <source>
        <dbReference type="PROSITE" id="PS50203"/>
    </source>
</evidence>
<dbReference type="PANTHER" id="PTHR10183">
    <property type="entry name" value="CALPAIN"/>
    <property type="match status" value="1"/>
</dbReference>
<evidence type="ECO:0000256" key="4">
    <source>
        <dbReference type="ARBA" id="ARBA00022807"/>
    </source>
</evidence>
<dbReference type="PROSITE" id="PS50203">
    <property type="entry name" value="CALPAIN_CAT"/>
    <property type="match status" value="1"/>
</dbReference>
<dbReference type="InParanoid" id="A0A4S2MUR3"/>
<feature type="compositionally biased region" description="Basic residues" evidence="7">
    <location>
        <begin position="578"/>
        <end position="588"/>
    </location>
</feature>
<keyword evidence="2 6" id="KW-0645">Protease</keyword>